<gene>
    <name evidence="2" type="ORF">J8J14_13610</name>
</gene>
<evidence type="ECO:0000313" key="2">
    <source>
        <dbReference type="EMBL" id="MBP0445812.1"/>
    </source>
</evidence>
<organism evidence="2 3">
    <name type="scientific">Pararoseomonas baculiformis</name>
    <dbReference type="NCBI Taxonomy" id="2820812"/>
    <lineage>
        <taxon>Bacteria</taxon>
        <taxon>Pseudomonadati</taxon>
        <taxon>Pseudomonadota</taxon>
        <taxon>Alphaproteobacteria</taxon>
        <taxon>Acetobacterales</taxon>
        <taxon>Acetobacteraceae</taxon>
        <taxon>Pararoseomonas</taxon>
    </lineage>
</organism>
<feature type="signal peptide" evidence="1">
    <location>
        <begin position="1"/>
        <end position="20"/>
    </location>
</feature>
<evidence type="ECO:0000313" key="3">
    <source>
        <dbReference type="Proteomes" id="UP000681594"/>
    </source>
</evidence>
<name>A0ABS4AFL7_9PROT</name>
<dbReference type="RefSeq" id="WP_209380079.1">
    <property type="nucleotide sequence ID" value="NZ_JAGIZB010000012.1"/>
</dbReference>
<evidence type="ECO:0000256" key="1">
    <source>
        <dbReference type="SAM" id="SignalP"/>
    </source>
</evidence>
<proteinExistence type="predicted"/>
<dbReference type="EMBL" id="JAGIZB010000012">
    <property type="protein sequence ID" value="MBP0445812.1"/>
    <property type="molecule type" value="Genomic_DNA"/>
</dbReference>
<keyword evidence="3" id="KW-1185">Reference proteome</keyword>
<accession>A0ABS4AFL7</accession>
<sequence>MKALRLTLMAATLMASVPMAAVHAQPAPAVPSAPVTQQGPRYPAFTEADARAVLNARLAAIRTVLELTPEQERLWEPVEAAIRDIVRGAAERRARGTSAAAPTHFLDVLSGIADAEEMRARELRRFVSAAKPLVDSLSEAQRRRVPAFLGMDDTGGPNQPSAQLWLFEEEG</sequence>
<protein>
    <recommendedName>
        <fullName evidence="4">LTXXQ motif family protein</fullName>
    </recommendedName>
</protein>
<comment type="caution">
    <text evidence="2">The sequence shown here is derived from an EMBL/GenBank/DDBJ whole genome shotgun (WGS) entry which is preliminary data.</text>
</comment>
<reference evidence="2 3" key="1">
    <citation type="submission" date="2021-03" db="EMBL/GenBank/DDBJ databases">
        <authorList>
            <person name="So Y."/>
        </authorList>
    </citation>
    <scope>NUCLEOTIDE SEQUENCE [LARGE SCALE GENOMIC DNA]</scope>
    <source>
        <strain evidence="2 3">SSH11</strain>
    </source>
</reference>
<feature type="chain" id="PRO_5046936830" description="LTXXQ motif family protein" evidence="1">
    <location>
        <begin position="21"/>
        <end position="171"/>
    </location>
</feature>
<keyword evidence="1" id="KW-0732">Signal</keyword>
<dbReference type="Proteomes" id="UP000681594">
    <property type="component" value="Unassembled WGS sequence"/>
</dbReference>
<evidence type="ECO:0008006" key="4">
    <source>
        <dbReference type="Google" id="ProtNLM"/>
    </source>
</evidence>